<dbReference type="Proteomes" id="UP000021315">
    <property type="component" value="Unassembled WGS sequence"/>
</dbReference>
<keyword evidence="4" id="KW-1185">Reference proteome</keyword>
<evidence type="ECO:0000313" key="5">
    <source>
        <dbReference type="Proteomes" id="UP000509684"/>
    </source>
</evidence>
<evidence type="ECO:0000313" key="3">
    <source>
        <dbReference type="EMBL" id="QLH52116.1"/>
    </source>
</evidence>
<dbReference type="RefSeq" id="WP_273704885.1">
    <property type="nucleotide sequence ID" value="NZ_JDST02000121.1"/>
</dbReference>
<keyword evidence="1" id="KW-0732">Signal</keyword>
<accession>A0A7D5SAS6</accession>
<name>A0A080M3C6_9PROT</name>
<reference evidence="3 5" key="2">
    <citation type="journal article" date="2019" name="Microbiome">
        <title>Annotated bacterial chromosomes from frame-shift-corrected long-read metagenomic data.</title>
        <authorList>
            <person name="Arumugam K."/>
            <person name="Bagci C."/>
            <person name="Bessarab I."/>
            <person name="Beier S."/>
            <person name="Buchfink B."/>
            <person name="Gorska A."/>
            <person name="Qiu G."/>
            <person name="Huson D.H."/>
            <person name="Williams R.B.H."/>
        </authorList>
    </citation>
    <scope>NUCLEOTIDE SEQUENCE [LARGE SCALE GENOMIC DNA]</scope>
    <source>
        <strain evidence="3">SSA1</strain>
    </source>
</reference>
<evidence type="ECO:0008006" key="6">
    <source>
        <dbReference type="Google" id="ProtNLM"/>
    </source>
</evidence>
<gene>
    <name evidence="2" type="ORF">AW06_004170</name>
    <name evidence="3" type="ORF">HWD57_21805</name>
</gene>
<sequence>MNVPCSSRLGLLAVLTVLGGSTAMAGEWQNPPRLTAHIGEVRQYAGERHYPPERHPATAASGQFRGGDIDARQERQRTRIWQGWQDGQLTRGEMRELMAEQRVIAAKERAYLADGYLSRREYADLQNDLEYASQRIYHSKHDSDWRGHRYGE</sequence>
<protein>
    <recommendedName>
        <fullName evidence="6">Lipoprotein</fullName>
    </recommendedName>
</protein>
<dbReference type="STRING" id="1453999.AW06_004170"/>
<feature type="signal peptide" evidence="1">
    <location>
        <begin position="1"/>
        <end position="25"/>
    </location>
</feature>
<reference evidence="3" key="3">
    <citation type="submission" date="2020-06" db="EMBL/GenBank/DDBJ databases">
        <authorList>
            <person name="Arumugam K."/>
            <person name="Besarab I."/>
            <person name="Haryono M."/>
            <person name="Bagci C."/>
            <person name="Beier S."/>
            <person name="Buchfink B."/>
            <person name="Gorska A."/>
            <person name="Qiu G."/>
            <person name="Huson D.H."/>
            <person name="Williams R.B."/>
        </authorList>
    </citation>
    <scope>NUCLEOTIDE SEQUENCE</scope>
    <source>
        <strain evidence="3">SSA1</strain>
    </source>
</reference>
<organism evidence="2 4">
    <name type="scientific">Candidatus Accumulibacter cognatus</name>
    <dbReference type="NCBI Taxonomy" id="2954383"/>
    <lineage>
        <taxon>Bacteria</taxon>
        <taxon>Pseudomonadati</taxon>
        <taxon>Pseudomonadota</taxon>
        <taxon>Betaproteobacteria</taxon>
        <taxon>Candidatus Accumulibacter</taxon>
    </lineage>
</organism>
<proteinExistence type="predicted"/>
<feature type="chain" id="PRO_5001751049" description="Lipoprotein" evidence="1">
    <location>
        <begin position="26"/>
        <end position="152"/>
    </location>
</feature>
<evidence type="ECO:0000256" key="1">
    <source>
        <dbReference type="SAM" id="SignalP"/>
    </source>
</evidence>
<accession>A0A080M3C6</accession>
<dbReference type="Proteomes" id="UP000509684">
    <property type="component" value="Chromosome"/>
</dbReference>
<dbReference type="AlphaFoldDB" id="A0A080M3C6"/>
<evidence type="ECO:0000313" key="4">
    <source>
        <dbReference type="Proteomes" id="UP000021315"/>
    </source>
</evidence>
<dbReference type="EMBL" id="CP058708">
    <property type="protein sequence ID" value="QLH52116.1"/>
    <property type="molecule type" value="Genomic_DNA"/>
</dbReference>
<dbReference type="KEGG" id="acog:HWD57_21805"/>
<evidence type="ECO:0000313" key="2">
    <source>
        <dbReference type="EMBL" id="KFB74860.1"/>
    </source>
</evidence>
<dbReference type="EMBL" id="JDST02000121">
    <property type="protein sequence ID" value="KFB74860.1"/>
    <property type="molecule type" value="Genomic_DNA"/>
</dbReference>
<reference evidence="2 4" key="1">
    <citation type="submission" date="2014-02" db="EMBL/GenBank/DDBJ databases">
        <title>Expanding our view of genomic diversity in Candidatus Accumulibacter clades.</title>
        <authorList>
            <person name="Skennerton C.T."/>
            <person name="Barr J.J."/>
            <person name="Slater F.R."/>
            <person name="Bond P.L."/>
            <person name="Tyson G.W."/>
        </authorList>
    </citation>
    <scope>NUCLEOTIDE SEQUENCE [LARGE SCALE GENOMIC DNA]</scope>
    <source>
        <strain evidence="4">SK-02</strain>
    </source>
</reference>